<keyword evidence="2" id="KW-0677">Repeat</keyword>
<feature type="repeat" description="WD" evidence="3">
    <location>
        <begin position="339"/>
        <end position="371"/>
    </location>
</feature>
<feature type="domain" description="TIR" evidence="4">
    <location>
        <begin position="22"/>
        <end position="154"/>
    </location>
</feature>
<evidence type="ECO:0000256" key="2">
    <source>
        <dbReference type="ARBA" id="ARBA00022737"/>
    </source>
</evidence>
<organism evidence="5 6">
    <name type="scientific">Parafrankia irregularis</name>
    <dbReference type="NCBI Taxonomy" id="795642"/>
    <lineage>
        <taxon>Bacteria</taxon>
        <taxon>Bacillati</taxon>
        <taxon>Actinomycetota</taxon>
        <taxon>Actinomycetes</taxon>
        <taxon>Frankiales</taxon>
        <taxon>Frankiaceae</taxon>
        <taxon>Parafrankia</taxon>
    </lineage>
</organism>
<dbReference type="SUPFAM" id="SSF50978">
    <property type="entry name" value="WD40 repeat-like"/>
    <property type="match status" value="1"/>
</dbReference>
<keyword evidence="6" id="KW-1185">Reference proteome</keyword>
<dbReference type="GO" id="GO:0007165">
    <property type="term" value="P:signal transduction"/>
    <property type="evidence" value="ECO:0007669"/>
    <property type="project" value="InterPro"/>
</dbReference>
<accession>A0A0S4QNG5</accession>
<dbReference type="InterPro" id="IPR036322">
    <property type="entry name" value="WD40_repeat_dom_sf"/>
</dbReference>
<dbReference type="EMBL" id="FAOZ01000008">
    <property type="protein sequence ID" value="CUU56590.1"/>
    <property type="molecule type" value="Genomic_DNA"/>
</dbReference>
<sequence>MGSTGDRAGDVLGSEDGSDPAPRWDFFVSYTAADKRWAEWISWQLEAADYRVLVQAWDFVPGSNWAVRMQQGVVHAQRTIALLSTEYLKSVYGQSEWQAAHAADPLGFARKLLPIRLEDCPRPGLLSQIVSIDLFGRSADVARQHLLDTIATALAGRVKPAAEPIFPPAAQEPRAAGLAVHRPPRPRPLGQPLAGHGVAFTPDSRTLASASNNDGKVQLWDVTDPEAPRKLGDSLGSASGFATQALVAFSPDDTILAIANDLSLRLWDVTDPASPRRIGGTLTHHSKPATMFRLFVGTSHSLMAAFSMDGGVLVTADKMVRLWDVTDPANPRSLGQPLMNGQTRGMRPVAFSPTDHILASGSDDGAVWLWDTTDPTSPSCLGSILNGRNGTEWPVMSMAFSTEGGVLAIADEVVRLWDVTDPANPRSLGQPLVNGQTRRILSVAFSPDGRTLAGGGGDGTGVWDVGDPEAPRLLGRPLPGSAQSVAFSPDGRLLAIASSGGMVRLWQMV</sequence>
<dbReference type="PROSITE" id="PS50294">
    <property type="entry name" value="WD_REPEATS_REGION"/>
    <property type="match status" value="2"/>
</dbReference>
<dbReference type="Gene3D" id="3.40.50.10140">
    <property type="entry name" value="Toll/interleukin-1 receptor homology (TIR) domain"/>
    <property type="match status" value="1"/>
</dbReference>
<evidence type="ECO:0000256" key="1">
    <source>
        <dbReference type="ARBA" id="ARBA00022574"/>
    </source>
</evidence>
<feature type="repeat" description="WD" evidence="3">
    <location>
        <begin position="484"/>
        <end position="509"/>
    </location>
</feature>
<dbReference type="Gene3D" id="2.130.10.10">
    <property type="entry name" value="YVTN repeat-like/Quinoprotein amine dehydrogenase"/>
    <property type="match status" value="3"/>
</dbReference>
<dbReference type="PROSITE" id="PS50082">
    <property type="entry name" value="WD_REPEATS_2"/>
    <property type="match status" value="2"/>
</dbReference>
<dbReference type="AlphaFoldDB" id="A0A0S4QNG5"/>
<dbReference type="PANTHER" id="PTHR22847:SF637">
    <property type="entry name" value="WD REPEAT DOMAIN 5B"/>
    <property type="match status" value="1"/>
</dbReference>
<gene>
    <name evidence="5" type="ORF">Ga0074812_108118</name>
</gene>
<dbReference type="InterPro" id="IPR000157">
    <property type="entry name" value="TIR_dom"/>
</dbReference>
<reference evidence="6" key="1">
    <citation type="submission" date="2015-11" db="EMBL/GenBank/DDBJ databases">
        <authorList>
            <person name="Varghese N."/>
        </authorList>
    </citation>
    <scope>NUCLEOTIDE SEQUENCE [LARGE SCALE GENOMIC DNA]</scope>
    <source>
        <strain evidence="6">DSM 45899</strain>
    </source>
</reference>
<evidence type="ECO:0000259" key="4">
    <source>
        <dbReference type="PROSITE" id="PS50104"/>
    </source>
</evidence>
<dbReference type="Pfam" id="PF13676">
    <property type="entry name" value="TIR_2"/>
    <property type="match status" value="1"/>
</dbReference>
<evidence type="ECO:0000313" key="5">
    <source>
        <dbReference type="EMBL" id="CUU56590.1"/>
    </source>
</evidence>
<keyword evidence="1 3" id="KW-0853">WD repeat</keyword>
<evidence type="ECO:0000313" key="6">
    <source>
        <dbReference type="Proteomes" id="UP000198802"/>
    </source>
</evidence>
<evidence type="ECO:0000256" key="3">
    <source>
        <dbReference type="PROSITE-ProRule" id="PRU00221"/>
    </source>
</evidence>
<dbReference type="SUPFAM" id="SSF52200">
    <property type="entry name" value="Toll/Interleukin receptor TIR domain"/>
    <property type="match status" value="1"/>
</dbReference>
<dbReference type="InterPro" id="IPR035897">
    <property type="entry name" value="Toll_tir_struct_dom_sf"/>
</dbReference>
<dbReference type="InterPro" id="IPR001680">
    <property type="entry name" value="WD40_rpt"/>
</dbReference>
<dbReference type="PROSITE" id="PS50104">
    <property type="entry name" value="TIR"/>
    <property type="match status" value="1"/>
</dbReference>
<dbReference type="RefSeq" id="WP_091277197.1">
    <property type="nucleotide sequence ID" value="NZ_FAOZ01000008.1"/>
</dbReference>
<name>A0A0S4QNG5_9ACTN</name>
<dbReference type="SMART" id="SM00320">
    <property type="entry name" value="WD40"/>
    <property type="match status" value="7"/>
</dbReference>
<dbReference type="Pfam" id="PF00400">
    <property type="entry name" value="WD40"/>
    <property type="match status" value="4"/>
</dbReference>
<protein>
    <submittedName>
        <fullName evidence="5">WD40-like Beta Propeller Repeat</fullName>
    </submittedName>
</protein>
<dbReference type="SMART" id="SM00255">
    <property type="entry name" value="TIR"/>
    <property type="match status" value="1"/>
</dbReference>
<proteinExistence type="predicted"/>
<dbReference type="Proteomes" id="UP000198802">
    <property type="component" value="Unassembled WGS sequence"/>
</dbReference>
<dbReference type="InterPro" id="IPR015943">
    <property type="entry name" value="WD40/YVTN_repeat-like_dom_sf"/>
</dbReference>
<dbReference type="PANTHER" id="PTHR22847">
    <property type="entry name" value="WD40 REPEAT PROTEIN"/>
    <property type="match status" value="1"/>
</dbReference>